<proteinExistence type="predicted"/>
<dbReference type="GO" id="GO:0061630">
    <property type="term" value="F:ubiquitin protein ligase activity"/>
    <property type="evidence" value="ECO:0007669"/>
    <property type="project" value="UniProtKB-EC"/>
</dbReference>
<evidence type="ECO:0000256" key="4">
    <source>
        <dbReference type="ARBA" id="ARBA00022679"/>
    </source>
</evidence>
<dbReference type="InterPro" id="IPR003613">
    <property type="entry name" value="Ubox_domain"/>
</dbReference>
<evidence type="ECO:0000313" key="7">
    <source>
        <dbReference type="EMBL" id="KAH7426648.1"/>
    </source>
</evidence>
<dbReference type="GO" id="GO:0016567">
    <property type="term" value="P:protein ubiquitination"/>
    <property type="evidence" value="ECO:0007669"/>
    <property type="project" value="InterPro"/>
</dbReference>
<dbReference type="EMBL" id="CM035415">
    <property type="protein sequence ID" value="KAH7426648.1"/>
    <property type="molecule type" value="Genomic_DNA"/>
</dbReference>
<reference evidence="7" key="1">
    <citation type="submission" date="2021-08" db="EMBL/GenBank/DDBJ databases">
        <title>WGS assembly of Ceratopteris richardii.</title>
        <authorList>
            <person name="Marchant D.B."/>
            <person name="Chen G."/>
            <person name="Jenkins J."/>
            <person name="Shu S."/>
            <person name="Leebens-Mack J."/>
            <person name="Grimwood J."/>
            <person name="Schmutz J."/>
            <person name="Soltis P."/>
            <person name="Soltis D."/>
            <person name="Chen Z.-H."/>
        </authorList>
    </citation>
    <scope>NUCLEOTIDE SEQUENCE</scope>
    <source>
        <strain evidence="7">Whitten #5841</strain>
        <tissue evidence="7">Leaf</tissue>
    </source>
</reference>
<feature type="domain" description="U-box" evidence="6">
    <location>
        <begin position="291"/>
        <end position="366"/>
    </location>
</feature>
<dbReference type="InterPro" id="IPR045210">
    <property type="entry name" value="RING-Ubox_PUB"/>
</dbReference>
<dbReference type="PANTHER" id="PTHR23315:SF224">
    <property type="entry name" value="U-BOX DOMAIN-CONTAINING PROTEIN 1"/>
    <property type="match status" value="1"/>
</dbReference>
<dbReference type="SUPFAM" id="SSF57850">
    <property type="entry name" value="RING/U-box"/>
    <property type="match status" value="1"/>
</dbReference>
<dbReference type="CDD" id="cd16664">
    <property type="entry name" value="RING-Ubox_PUB"/>
    <property type="match status" value="1"/>
</dbReference>
<keyword evidence="8" id="KW-1185">Reference proteome</keyword>
<dbReference type="PANTHER" id="PTHR23315">
    <property type="entry name" value="U BOX DOMAIN-CONTAINING"/>
    <property type="match status" value="1"/>
</dbReference>
<dbReference type="OMA" id="QVFMILD"/>
<keyword evidence="4" id="KW-0808">Transferase</keyword>
<comment type="catalytic activity">
    <reaction evidence="1">
        <text>S-ubiquitinyl-[E2 ubiquitin-conjugating enzyme]-L-cysteine + [acceptor protein]-L-lysine = [E2 ubiquitin-conjugating enzyme]-L-cysteine + N(6)-ubiquitinyl-[acceptor protein]-L-lysine.</text>
        <dbReference type="EC" id="2.3.2.27"/>
    </reaction>
</comment>
<dbReference type="AlphaFoldDB" id="A0A8T2TW60"/>
<dbReference type="SMART" id="SM00504">
    <property type="entry name" value="Ubox"/>
    <property type="match status" value="1"/>
</dbReference>
<dbReference type="PROSITE" id="PS51698">
    <property type="entry name" value="U_BOX"/>
    <property type="match status" value="1"/>
</dbReference>
<accession>A0A8T2TW60</accession>
<sequence length="383" mass="43893">MDHAWCGHLRKRYYAMLFAPPRESEALPLAKHLIARSLDVLAEQKRNRCCVQRRNLLVLSRRVRILFVFLEEICNASALLPSALLSLSELHVVLQGIKLIFRECTESSRLCLLVDHRRLSKLSHMLTLDMATSLENLPLSLMEHVPWDVREQVGLLIKQCKKVRMCLDPMEQRLWFQVRRAISVLQGERKSMPEQENLRQIFSCLDLRNASDCEREIAKLEAALEEEDLWEPSCVHEREISMADLLRFVRHGRYLLYGVTEAPKAPHRSSLCKQTGAALPQLAGKMELDIPIPDDFRCPITLELMRDPVIVATGHTYERSAIARWLFETHHRTCPKSGIVLQDTTLVPNHAVRSLIRLWCSQNNVVLDGNRASAIASELVPPP</sequence>
<organism evidence="7 8">
    <name type="scientific">Ceratopteris richardii</name>
    <name type="common">Triangle waterfern</name>
    <dbReference type="NCBI Taxonomy" id="49495"/>
    <lineage>
        <taxon>Eukaryota</taxon>
        <taxon>Viridiplantae</taxon>
        <taxon>Streptophyta</taxon>
        <taxon>Embryophyta</taxon>
        <taxon>Tracheophyta</taxon>
        <taxon>Polypodiopsida</taxon>
        <taxon>Polypodiidae</taxon>
        <taxon>Polypodiales</taxon>
        <taxon>Pteridineae</taxon>
        <taxon>Pteridaceae</taxon>
        <taxon>Parkerioideae</taxon>
        <taxon>Ceratopteris</taxon>
    </lineage>
</organism>
<dbReference type="InterPro" id="IPR013083">
    <property type="entry name" value="Znf_RING/FYVE/PHD"/>
</dbReference>
<dbReference type="OrthoDB" id="10064100at2759"/>
<evidence type="ECO:0000256" key="3">
    <source>
        <dbReference type="ARBA" id="ARBA00012483"/>
    </source>
</evidence>
<dbReference type="EC" id="2.3.2.27" evidence="3"/>
<gene>
    <name evidence="7" type="ORF">KP509_10G010200</name>
</gene>
<name>A0A8T2TW60_CERRI</name>
<evidence type="ECO:0000313" key="8">
    <source>
        <dbReference type="Proteomes" id="UP000825935"/>
    </source>
</evidence>
<evidence type="ECO:0000256" key="1">
    <source>
        <dbReference type="ARBA" id="ARBA00000900"/>
    </source>
</evidence>
<protein>
    <recommendedName>
        <fullName evidence="3">RING-type E3 ubiquitin transferase</fullName>
        <ecNumber evidence="3">2.3.2.27</ecNumber>
    </recommendedName>
</protein>
<dbReference type="Gene3D" id="3.30.40.10">
    <property type="entry name" value="Zinc/RING finger domain, C3HC4 (zinc finger)"/>
    <property type="match status" value="1"/>
</dbReference>
<evidence type="ECO:0000259" key="6">
    <source>
        <dbReference type="PROSITE" id="PS51698"/>
    </source>
</evidence>
<comment type="caution">
    <text evidence="7">The sequence shown here is derived from an EMBL/GenBank/DDBJ whole genome shotgun (WGS) entry which is preliminary data.</text>
</comment>
<dbReference type="Pfam" id="PF04564">
    <property type="entry name" value="U-box"/>
    <property type="match status" value="1"/>
</dbReference>
<dbReference type="Proteomes" id="UP000825935">
    <property type="component" value="Chromosome 10"/>
</dbReference>
<evidence type="ECO:0000256" key="2">
    <source>
        <dbReference type="ARBA" id="ARBA00004906"/>
    </source>
</evidence>
<comment type="pathway">
    <text evidence="2">Protein modification; protein ubiquitination.</text>
</comment>
<dbReference type="FunFam" id="3.30.40.10:FF:000442">
    <property type="entry name" value="RING-type E3 ubiquitin transferase"/>
    <property type="match status" value="1"/>
</dbReference>
<keyword evidence="5" id="KW-0833">Ubl conjugation pathway</keyword>
<evidence type="ECO:0000256" key="5">
    <source>
        <dbReference type="ARBA" id="ARBA00022786"/>
    </source>
</evidence>